<dbReference type="PANTHER" id="PTHR10458:SF22">
    <property type="entry name" value="PEPTIDE DEFORMYLASE"/>
    <property type="match status" value="1"/>
</dbReference>
<reference evidence="4" key="1">
    <citation type="journal article" date="2019" name="Int. J. Syst. Evol. Microbiol.">
        <title>The Global Catalogue of Microorganisms (GCM) 10K type strain sequencing project: providing services to taxonomists for standard genome sequencing and annotation.</title>
        <authorList>
            <consortium name="The Broad Institute Genomics Platform"/>
            <consortium name="The Broad Institute Genome Sequencing Center for Infectious Disease"/>
            <person name="Wu L."/>
            <person name="Ma J."/>
        </authorList>
    </citation>
    <scope>NUCLEOTIDE SEQUENCE [LARGE SCALE GENOMIC DNA]</scope>
    <source>
        <strain evidence="4">KCTC 32255</strain>
    </source>
</reference>
<evidence type="ECO:0000256" key="1">
    <source>
        <dbReference type="ARBA" id="ARBA00010759"/>
    </source>
</evidence>
<comment type="similarity">
    <text evidence="1 2">Belongs to the polypeptide deformylase family.</text>
</comment>
<dbReference type="InterPro" id="IPR036821">
    <property type="entry name" value="Peptide_deformylase_sf"/>
</dbReference>
<dbReference type="EC" id="3.5.1.88" evidence="2"/>
<dbReference type="RefSeq" id="WP_345407538.1">
    <property type="nucleotide sequence ID" value="NZ_BAABLA010000123.1"/>
</dbReference>
<dbReference type="Gene3D" id="3.90.45.10">
    <property type="entry name" value="Peptide deformylase"/>
    <property type="match status" value="1"/>
</dbReference>
<evidence type="ECO:0000256" key="2">
    <source>
        <dbReference type="HAMAP-Rule" id="MF_00163"/>
    </source>
</evidence>
<evidence type="ECO:0000313" key="3">
    <source>
        <dbReference type="EMBL" id="MFC6866047.1"/>
    </source>
</evidence>
<dbReference type="InterPro" id="IPR023635">
    <property type="entry name" value="Peptide_deformylase"/>
</dbReference>
<dbReference type="PANTHER" id="PTHR10458">
    <property type="entry name" value="PEPTIDE DEFORMYLASE"/>
    <property type="match status" value="1"/>
</dbReference>
<keyword evidence="2" id="KW-0408">Iron</keyword>
<keyword evidence="4" id="KW-1185">Reference proteome</keyword>
<dbReference type="PRINTS" id="PR01576">
    <property type="entry name" value="PDEFORMYLASE"/>
</dbReference>
<organism evidence="3 4">
    <name type="scientific">Haloechinothrix salitolerans</name>
    <dbReference type="NCBI Taxonomy" id="926830"/>
    <lineage>
        <taxon>Bacteria</taxon>
        <taxon>Bacillati</taxon>
        <taxon>Actinomycetota</taxon>
        <taxon>Actinomycetes</taxon>
        <taxon>Pseudonocardiales</taxon>
        <taxon>Pseudonocardiaceae</taxon>
        <taxon>Haloechinothrix</taxon>
    </lineage>
</organism>
<dbReference type="EMBL" id="JBHSXX010000001">
    <property type="protein sequence ID" value="MFC6866047.1"/>
    <property type="molecule type" value="Genomic_DNA"/>
</dbReference>
<feature type="binding site" evidence="2">
    <location>
        <position position="154"/>
    </location>
    <ligand>
        <name>Fe cation</name>
        <dbReference type="ChEBI" id="CHEBI:24875"/>
    </ligand>
</feature>
<comment type="caution">
    <text evidence="3">The sequence shown here is derived from an EMBL/GenBank/DDBJ whole genome shotgun (WGS) entry which is preliminary data.</text>
</comment>
<feature type="binding site" evidence="2">
    <location>
        <position position="150"/>
    </location>
    <ligand>
        <name>Fe cation</name>
        <dbReference type="ChEBI" id="CHEBI:24875"/>
    </ligand>
</feature>
<dbReference type="PIRSF" id="PIRSF004749">
    <property type="entry name" value="Pep_def"/>
    <property type="match status" value="1"/>
</dbReference>
<comment type="catalytic activity">
    <reaction evidence="2">
        <text>N-terminal N-formyl-L-methionyl-[peptide] + H2O = N-terminal L-methionyl-[peptide] + formate</text>
        <dbReference type="Rhea" id="RHEA:24420"/>
        <dbReference type="Rhea" id="RHEA-COMP:10639"/>
        <dbReference type="Rhea" id="RHEA-COMP:10640"/>
        <dbReference type="ChEBI" id="CHEBI:15377"/>
        <dbReference type="ChEBI" id="CHEBI:15740"/>
        <dbReference type="ChEBI" id="CHEBI:49298"/>
        <dbReference type="ChEBI" id="CHEBI:64731"/>
        <dbReference type="EC" id="3.5.1.88"/>
    </reaction>
</comment>
<protein>
    <recommendedName>
        <fullName evidence="2">Peptide deformylase</fullName>
        <shortName evidence="2">PDF</shortName>
        <ecNumber evidence="2">3.5.1.88</ecNumber>
    </recommendedName>
    <alternativeName>
        <fullName evidence="2">Polypeptide deformylase</fullName>
    </alternativeName>
</protein>
<dbReference type="Proteomes" id="UP001596337">
    <property type="component" value="Unassembled WGS sequence"/>
</dbReference>
<sequence length="189" mass="20983">MKTLSPAEQMRSLGIAQEGETILSETARYFDLSAEAEDARRVVAQLVSTLERVGQVHTFAKGMGLAAPQINIGRAAAVIHPPEGDTITLLNPRIIDQASETDEQYEGCLSFFDVRGMVPRPLRIEVEHQDANGTLRITEFERGMARLVAHEIDHLNGVLYRERMRPGVEPIPVAQYKGTGQSWRYQPGS</sequence>
<evidence type="ECO:0000313" key="4">
    <source>
        <dbReference type="Proteomes" id="UP001596337"/>
    </source>
</evidence>
<dbReference type="Pfam" id="PF01327">
    <property type="entry name" value="Pep_deformylase"/>
    <property type="match status" value="1"/>
</dbReference>
<dbReference type="SUPFAM" id="SSF56420">
    <property type="entry name" value="Peptide deformylase"/>
    <property type="match status" value="1"/>
</dbReference>
<keyword evidence="2" id="KW-0479">Metal-binding</keyword>
<accession>A0ABW2BUI2</accession>
<keyword evidence="2" id="KW-0648">Protein biosynthesis</keyword>
<keyword evidence="2" id="KW-0378">Hydrolase</keyword>
<feature type="binding site" evidence="2">
    <location>
        <position position="108"/>
    </location>
    <ligand>
        <name>Fe cation</name>
        <dbReference type="ChEBI" id="CHEBI:24875"/>
    </ligand>
</feature>
<proteinExistence type="inferred from homology"/>
<dbReference type="HAMAP" id="MF_00163">
    <property type="entry name" value="Pep_deformylase"/>
    <property type="match status" value="1"/>
</dbReference>
<name>A0ABW2BUI2_9PSEU</name>
<gene>
    <name evidence="2" type="primary">def</name>
    <name evidence="3" type="ORF">ACFQGD_02695</name>
</gene>
<comment type="function">
    <text evidence="2">Removes the formyl group from the N-terminal Met of newly synthesized proteins. Requires at least a dipeptide for an efficient rate of reaction. N-terminal L-methionine is a prerequisite for activity but the enzyme has broad specificity at other positions.</text>
</comment>
<comment type="cofactor">
    <cofactor evidence="2">
        <name>Fe(2+)</name>
        <dbReference type="ChEBI" id="CHEBI:29033"/>
    </cofactor>
    <text evidence="2">Binds 1 Fe(2+) ion.</text>
</comment>
<feature type="active site" evidence="2">
    <location>
        <position position="151"/>
    </location>
</feature>